<organism evidence="2 3">
    <name type="scientific">Nyctereutes procyonoides</name>
    <name type="common">Raccoon dog</name>
    <name type="synonym">Canis procyonoides</name>
    <dbReference type="NCBI Taxonomy" id="34880"/>
    <lineage>
        <taxon>Eukaryota</taxon>
        <taxon>Metazoa</taxon>
        <taxon>Chordata</taxon>
        <taxon>Craniata</taxon>
        <taxon>Vertebrata</taxon>
        <taxon>Euteleostomi</taxon>
        <taxon>Mammalia</taxon>
        <taxon>Eutheria</taxon>
        <taxon>Laurasiatheria</taxon>
        <taxon>Carnivora</taxon>
        <taxon>Caniformia</taxon>
        <taxon>Canidae</taxon>
        <taxon>Nyctereutes</taxon>
    </lineage>
</organism>
<dbReference type="GO" id="GO:0005634">
    <property type="term" value="C:nucleus"/>
    <property type="evidence" value="ECO:0007669"/>
    <property type="project" value="TreeGrafter"/>
</dbReference>
<evidence type="ECO:0000313" key="3">
    <source>
        <dbReference type="Proteomes" id="UP000645828"/>
    </source>
</evidence>
<comment type="similarity">
    <text evidence="1">Belongs to the PDCD5 family.</text>
</comment>
<dbReference type="Proteomes" id="UP000645828">
    <property type="component" value="Unassembled WGS sequence"/>
</dbReference>
<dbReference type="InterPro" id="IPR036883">
    <property type="entry name" value="PDCD5-like_sf"/>
</dbReference>
<keyword evidence="3" id="KW-1185">Reference proteome</keyword>
<comment type="caution">
    <text evidence="2">The sequence shown here is derived from an EMBL/GenBank/DDBJ whole genome shotgun (WGS) entry which is preliminary data.</text>
</comment>
<proteinExistence type="inferred from homology"/>
<dbReference type="AlphaFoldDB" id="A0A811Y6L2"/>
<dbReference type="GO" id="GO:0005829">
    <property type="term" value="C:cytosol"/>
    <property type="evidence" value="ECO:0007669"/>
    <property type="project" value="TreeGrafter"/>
</dbReference>
<dbReference type="InterPro" id="IPR002836">
    <property type="entry name" value="PDCD5-like"/>
</dbReference>
<dbReference type="EMBL" id="CAJHUB010000661">
    <property type="protein sequence ID" value="CAD7671186.1"/>
    <property type="molecule type" value="Genomic_DNA"/>
</dbReference>
<protein>
    <submittedName>
        <fullName evidence="2">(raccoon dog) hypothetical protein</fullName>
    </submittedName>
</protein>
<dbReference type="GO" id="GO:0003677">
    <property type="term" value="F:DNA binding"/>
    <property type="evidence" value="ECO:0007669"/>
    <property type="project" value="InterPro"/>
</dbReference>
<dbReference type="SUPFAM" id="SSF46950">
    <property type="entry name" value="Double-stranded DNA-binding domain"/>
    <property type="match status" value="1"/>
</dbReference>
<name>A0A811Y6L2_NYCPR</name>
<evidence type="ECO:0000313" key="2">
    <source>
        <dbReference type="EMBL" id="CAD7671186.1"/>
    </source>
</evidence>
<evidence type="ECO:0000256" key="1">
    <source>
        <dbReference type="ARBA" id="ARBA00010490"/>
    </source>
</evidence>
<reference evidence="2" key="1">
    <citation type="submission" date="2020-12" db="EMBL/GenBank/DDBJ databases">
        <authorList>
            <consortium name="Molecular Ecology Group"/>
        </authorList>
    </citation>
    <scope>NUCLEOTIDE SEQUENCE</scope>
    <source>
        <strain evidence="2">TBG_1078</strain>
    </source>
</reference>
<accession>A0A811Y6L2</accession>
<dbReference type="PANTHER" id="PTHR10840:SF0">
    <property type="entry name" value="PROGRAMMED CELL DEATH PROTEIN 5"/>
    <property type="match status" value="1"/>
</dbReference>
<gene>
    <name evidence="2" type="ORF">NYPRO_LOCUS3981</name>
</gene>
<dbReference type="PANTHER" id="PTHR10840">
    <property type="entry name" value="PROGRAMMED CELL DEATH PROTEIN 5"/>
    <property type="match status" value="1"/>
</dbReference>
<sequence length="119" mass="13907">MIKSIELCISIMKPQKEKLRKQFHSQNFFLPWSSDARETKAKINYWDHIKISYVHGLAEMRNSILAQVLDQSAQGPFNGEVSEQGLIEILEKVSQQTEKKTTVKFNRRKVMDSDDEDDY</sequence>